<dbReference type="InterPro" id="IPR003474">
    <property type="entry name" value="Glcn_transporter"/>
</dbReference>
<dbReference type="GO" id="GO:0015128">
    <property type="term" value="F:gluconate transmembrane transporter activity"/>
    <property type="evidence" value="ECO:0007669"/>
    <property type="project" value="InterPro"/>
</dbReference>
<protein>
    <submittedName>
        <fullName evidence="9">Gluconate permease</fullName>
    </submittedName>
</protein>
<evidence type="ECO:0000256" key="3">
    <source>
        <dbReference type="ARBA" id="ARBA00022475"/>
    </source>
</evidence>
<dbReference type="PIRSF" id="PIRSF002746">
    <property type="entry name" value="Gluconate_transporter"/>
    <property type="match status" value="1"/>
</dbReference>
<keyword evidence="6 8" id="KW-0472">Membrane</keyword>
<dbReference type="GO" id="GO:0005886">
    <property type="term" value="C:plasma membrane"/>
    <property type="evidence" value="ECO:0007669"/>
    <property type="project" value="UniProtKB-SubCell"/>
</dbReference>
<feature type="transmembrane region" description="Helical" evidence="8">
    <location>
        <begin position="305"/>
        <end position="323"/>
    </location>
</feature>
<comment type="subcellular location">
    <subcellularLocation>
        <location evidence="1">Cell membrane</location>
        <topology evidence="1">Multi-pass membrane protein</topology>
    </subcellularLocation>
</comment>
<feature type="transmembrane region" description="Helical" evidence="8">
    <location>
        <begin position="422"/>
        <end position="446"/>
    </location>
</feature>
<evidence type="ECO:0000256" key="8">
    <source>
        <dbReference type="SAM" id="Phobius"/>
    </source>
</evidence>
<evidence type="ECO:0000256" key="7">
    <source>
        <dbReference type="ARBA" id="ARBA00049663"/>
    </source>
</evidence>
<dbReference type="PANTHER" id="PTHR30354">
    <property type="entry name" value="GNT FAMILY GLUCONATE TRANSPORTER"/>
    <property type="match status" value="1"/>
</dbReference>
<reference evidence="9 10" key="1">
    <citation type="journal article" date="2015" name="Genome Announc.">
        <title>Expanding the biotechnology potential of lactobacilli through comparative genomics of 213 strains and associated genera.</title>
        <authorList>
            <person name="Sun Z."/>
            <person name="Harris H.M."/>
            <person name="McCann A."/>
            <person name="Guo C."/>
            <person name="Argimon S."/>
            <person name="Zhang W."/>
            <person name="Yang X."/>
            <person name="Jeffery I.B."/>
            <person name="Cooney J.C."/>
            <person name="Kagawa T.F."/>
            <person name="Liu W."/>
            <person name="Song Y."/>
            <person name="Salvetti E."/>
            <person name="Wrobel A."/>
            <person name="Rasinkangas P."/>
            <person name="Parkhill J."/>
            <person name="Rea M.C."/>
            <person name="O'Sullivan O."/>
            <person name="Ritari J."/>
            <person name="Douillard F.P."/>
            <person name="Paul Ross R."/>
            <person name="Yang R."/>
            <person name="Briner A.E."/>
            <person name="Felis G.E."/>
            <person name="de Vos W.M."/>
            <person name="Barrangou R."/>
            <person name="Klaenhammer T.R."/>
            <person name="Caufield P.W."/>
            <person name="Cui Y."/>
            <person name="Zhang H."/>
            <person name="O'Toole P.W."/>
        </authorList>
    </citation>
    <scope>NUCLEOTIDE SEQUENCE [LARGE SCALE GENOMIC DNA]</scope>
    <source>
        <strain evidence="9 10">DSM 15946</strain>
    </source>
</reference>
<dbReference type="PATRIC" id="fig|1423760.3.peg.632"/>
<gene>
    <name evidence="9" type="ORF">FC43_GL000608</name>
</gene>
<keyword evidence="3" id="KW-1003">Cell membrane</keyword>
<evidence type="ECO:0000256" key="2">
    <source>
        <dbReference type="ARBA" id="ARBA00022448"/>
    </source>
</evidence>
<dbReference type="PANTHER" id="PTHR30354:SF22">
    <property type="entry name" value="HIGH-AFFINITY GLUCONATE TRANSPORTER"/>
    <property type="match status" value="1"/>
</dbReference>
<feature type="transmembrane region" description="Helical" evidence="8">
    <location>
        <begin position="174"/>
        <end position="197"/>
    </location>
</feature>
<accession>A0A0R1U3T2</accession>
<comment type="similarity">
    <text evidence="7">Belongs to the GntP permease family.</text>
</comment>
<feature type="transmembrane region" description="Helical" evidence="8">
    <location>
        <begin position="343"/>
        <end position="372"/>
    </location>
</feature>
<dbReference type="NCBIfam" id="TIGR00791">
    <property type="entry name" value="gntP"/>
    <property type="match status" value="1"/>
</dbReference>
<feature type="transmembrane region" description="Helical" evidence="8">
    <location>
        <begin position="26"/>
        <end position="46"/>
    </location>
</feature>
<proteinExistence type="inferred from homology"/>
<feature type="transmembrane region" description="Helical" evidence="8">
    <location>
        <begin position="228"/>
        <end position="252"/>
    </location>
</feature>
<evidence type="ECO:0000256" key="1">
    <source>
        <dbReference type="ARBA" id="ARBA00004651"/>
    </source>
</evidence>
<dbReference type="Proteomes" id="UP000050816">
    <property type="component" value="Unassembled WGS sequence"/>
</dbReference>
<feature type="transmembrane region" description="Helical" evidence="8">
    <location>
        <begin position="384"/>
        <end position="402"/>
    </location>
</feature>
<evidence type="ECO:0000313" key="10">
    <source>
        <dbReference type="Proteomes" id="UP000050816"/>
    </source>
</evidence>
<dbReference type="AlphaFoldDB" id="A0A0R1U3T2"/>
<evidence type="ECO:0000313" key="9">
    <source>
        <dbReference type="EMBL" id="KRL87942.1"/>
    </source>
</evidence>
<organism evidence="9 10">
    <name type="scientific">Limosilactobacillus ingluviei DSM 15946</name>
    <dbReference type="NCBI Taxonomy" id="1423760"/>
    <lineage>
        <taxon>Bacteria</taxon>
        <taxon>Bacillati</taxon>
        <taxon>Bacillota</taxon>
        <taxon>Bacilli</taxon>
        <taxon>Lactobacillales</taxon>
        <taxon>Lactobacillaceae</taxon>
        <taxon>Limosilactobacillus</taxon>
    </lineage>
</organism>
<feature type="transmembrane region" description="Helical" evidence="8">
    <location>
        <begin position="264"/>
        <end position="285"/>
    </location>
</feature>
<name>A0A0R1U3T2_9LACO</name>
<keyword evidence="5 8" id="KW-1133">Transmembrane helix</keyword>
<dbReference type="Pfam" id="PF02447">
    <property type="entry name" value="GntP_permease"/>
    <property type="match status" value="1"/>
</dbReference>
<sequence length="447" mass="47538">MPLLIVLLGVALLIFMIIKLKLNTFVSLVVTAFLIALMLQIPIAKIPTTIETGIGGQLGHLAVIFGFGSMLGQLVSDSGGGYRIATTLIQKFGRRWIQVAVILASFIIGLALFFEVGLVVVLPIIFIIAREMDMPLMYLGVPMAATLNVTHAFLPPHPAPTAITDILGANLGHVLLLGIIAAIPTIIVAGPLYNYFLHKLYPKVYRKNLDIAVLGEYKEFELDETPGFGISVLTAMLPVILIAVATICSFILPKGNPVNEFIQFVGAPDAAMLISLLFAVVTMGLMRNKKMEEISNSMVTSVKQIAMMLLIIGGGGAFKQVLVDGGISKYVSDLFAHTSLSPIVAAWLITAILRIALGSSTVSAMTAAGLIAPMAHQFGANSSMAALMVLAVGAGSVFGGHVNDAGFWMIKEYFGLSLKENFIAWTTLTCVLAVAGLATVMVMAMFV</sequence>
<evidence type="ECO:0000256" key="5">
    <source>
        <dbReference type="ARBA" id="ARBA00022989"/>
    </source>
</evidence>
<feature type="transmembrane region" description="Helical" evidence="8">
    <location>
        <begin position="96"/>
        <end position="129"/>
    </location>
</feature>
<evidence type="ECO:0000256" key="6">
    <source>
        <dbReference type="ARBA" id="ARBA00023136"/>
    </source>
</evidence>
<dbReference type="EMBL" id="AZFK01000084">
    <property type="protein sequence ID" value="KRL87942.1"/>
    <property type="molecule type" value="Genomic_DNA"/>
</dbReference>
<keyword evidence="2" id="KW-0813">Transport</keyword>
<feature type="transmembrane region" description="Helical" evidence="8">
    <location>
        <begin position="58"/>
        <end position="76"/>
    </location>
</feature>
<keyword evidence="4 8" id="KW-0812">Transmembrane</keyword>
<evidence type="ECO:0000256" key="4">
    <source>
        <dbReference type="ARBA" id="ARBA00022692"/>
    </source>
</evidence>
<comment type="caution">
    <text evidence="9">The sequence shown here is derived from an EMBL/GenBank/DDBJ whole genome shotgun (WGS) entry which is preliminary data.</text>
</comment>
<dbReference type="RefSeq" id="WP_056955479.1">
    <property type="nucleotide sequence ID" value="NZ_AZFK01000084.1"/>
</dbReference>